<dbReference type="AlphaFoldDB" id="A0A1H3BU33"/>
<sequence>MGLRRLTPPKEEPLTLEEAKAHLRIDGNDEDSHISGLIGAAREHAESITQRAFLTQTHQLSLNGCPDEALLLPKPPIQLVQKLQYIDPLGKAQILKEGADFWTDSTTEPSRIVPIAGWPATASRPGAVVIDFVSGYGESNDVPQPIKQAMLLMIGHWYEHREAVSETSMTTLPLAVDALLNPYRIWRYI</sequence>
<reference evidence="1 2" key="1">
    <citation type="submission" date="2016-10" db="EMBL/GenBank/DDBJ databases">
        <authorList>
            <person name="de Groot N.N."/>
        </authorList>
    </citation>
    <scope>NUCLEOTIDE SEQUENCE [LARGE SCALE GENOMIC DNA]</scope>
    <source>
        <strain evidence="1 2">DSM 45610</strain>
    </source>
</reference>
<gene>
    <name evidence="1" type="ORF">SAMN05444487_11826</name>
</gene>
<dbReference type="OrthoDB" id="5654at2"/>
<dbReference type="STRING" id="1048340.SAMN05444487_11826"/>
<evidence type="ECO:0008006" key="3">
    <source>
        <dbReference type="Google" id="ProtNLM"/>
    </source>
</evidence>
<dbReference type="InterPro" id="IPR011738">
    <property type="entry name" value="Phage_CHP"/>
</dbReference>
<accession>A0A1H3BU33</accession>
<keyword evidence="2" id="KW-1185">Reference proteome</keyword>
<dbReference type="EMBL" id="FNNQ01000018">
    <property type="protein sequence ID" value="SDX45168.1"/>
    <property type="molecule type" value="Genomic_DNA"/>
</dbReference>
<evidence type="ECO:0000313" key="1">
    <source>
        <dbReference type="EMBL" id="SDX45168.1"/>
    </source>
</evidence>
<proteinExistence type="predicted"/>
<organism evidence="1 2">
    <name type="scientific">Marininema mesophilum</name>
    <dbReference type="NCBI Taxonomy" id="1048340"/>
    <lineage>
        <taxon>Bacteria</taxon>
        <taxon>Bacillati</taxon>
        <taxon>Bacillota</taxon>
        <taxon>Bacilli</taxon>
        <taxon>Bacillales</taxon>
        <taxon>Thermoactinomycetaceae</taxon>
        <taxon>Marininema</taxon>
    </lineage>
</organism>
<dbReference type="Proteomes" id="UP000198534">
    <property type="component" value="Unassembled WGS sequence"/>
</dbReference>
<dbReference type="InterPro" id="IPR006450">
    <property type="entry name" value="Phage_HK97_gp6-like"/>
</dbReference>
<dbReference type="Pfam" id="PF05135">
    <property type="entry name" value="Phage_connect_1"/>
    <property type="match status" value="1"/>
</dbReference>
<dbReference type="RefSeq" id="WP_091742602.1">
    <property type="nucleotide sequence ID" value="NZ_FNNQ01000018.1"/>
</dbReference>
<evidence type="ECO:0000313" key="2">
    <source>
        <dbReference type="Proteomes" id="UP000198534"/>
    </source>
</evidence>
<dbReference type="NCBIfam" id="TIGR02215">
    <property type="entry name" value="phage_chp_gp8"/>
    <property type="match status" value="1"/>
</dbReference>
<dbReference type="InterPro" id="IPR021146">
    <property type="entry name" value="Phage_gp6-like_head-tail"/>
</dbReference>
<name>A0A1H3BU33_9BACL</name>
<dbReference type="NCBIfam" id="TIGR01560">
    <property type="entry name" value="put_DNA_pack"/>
    <property type="match status" value="2"/>
</dbReference>
<dbReference type="Gene3D" id="1.10.3230.30">
    <property type="entry name" value="Phage gp6-like head-tail connector protein"/>
    <property type="match status" value="1"/>
</dbReference>
<protein>
    <recommendedName>
        <fullName evidence="3">Phage gp6-like head-tail connector protein</fullName>
    </recommendedName>
</protein>
<dbReference type="CDD" id="cd08054">
    <property type="entry name" value="gp6"/>
    <property type="match status" value="1"/>
</dbReference>